<comment type="caution">
    <text evidence="1">The sequence shown here is derived from an EMBL/GenBank/DDBJ whole genome shotgun (WGS) entry which is preliminary data.</text>
</comment>
<gene>
    <name evidence="1" type="ORF">PR048_026629</name>
</gene>
<keyword evidence="2" id="KW-1185">Reference proteome</keyword>
<organism evidence="1 2">
    <name type="scientific">Dryococelus australis</name>
    <dbReference type="NCBI Taxonomy" id="614101"/>
    <lineage>
        <taxon>Eukaryota</taxon>
        <taxon>Metazoa</taxon>
        <taxon>Ecdysozoa</taxon>
        <taxon>Arthropoda</taxon>
        <taxon>Hexapoda</taxon>
        <taxon>Insecta</taxon>
        <taxon>Pterygota</taxon>
        <taxon>Neoptera</taxon>
        <taxon>Polyneoptera</taxon>
        <taxon>Phasmatodea</taxon>
        <taxon>Verophasmatodea</taxon>
        <taxon>Anareolatae</taxon>
        <taxon>Phasmatidae</taxon>
        <taxon>Eurycanthinae</taxon>
        <taxon>Dryococelus</taxon>
    </lineage>
</organism>
<reference evidence="1 2" key="1">
    <citation type="submission" date="2023-02" db="EMBL/GenBank/DDBJ databases">
        <title>LHISI_Scaffold_Assembly.</title>
        <authorList>
            <person name="Stuart O.P."/>
            <person name="Cleave R."/>
            <person name="Magrath M.J.L."/>
            <person name="Mikheyev A.S."/>
        </authorList>
    </citation>
    <scope>NUCLEOTIDE SEQUENCE [LARGE SCALE GENOMIC DNA]</scope>
    <source>
        <strain evidence="1">Daus_M_001</strain>
        <tissue evidence="1">Leg muscle</tissue>
    </source>
</reference>
<proteinExistence type="predicted"/>
<accession>A0ABQ9GLW6</accession>
<name>A0ABQ9GLW6_9NEOP</name>
<protein>
    <submittedName>
        <fullName evidence="1">Uncharacterized protein</fullName>
    </submittedName>
</protein>
<dbReference type="Proteomes" id="UP001159363">
    <property type="component" value="Chromosome 10"/>
</dbReference>
<sequence length="89" mass="10254">MSAIAIVHLPLQRAENNLHRASLLVDQALNDSSQQLLFEATCWDLPSIKTSYEDDHHIIEAHEDEGTSFNKVKHSKRLDKFDDAYYKVM</sequence>
<dbReference type="EMBL" id="JARBHB010000011">
    <property type="protein sequence ID" value="KAJ8873013.1"/>
    <property type="molecule type" value="Genomic_DNA"/>
</dbReference>
<evidence type="ECO:0000313" key="1">
    <source>
        <dbReference type="EMBL" id="KAJ8873013.1"/>
    </source>
</evidence>
<evidence type="ECO:0000313" key="2">
    <source>
        <dbReference type="Proteomes" id="UP001159363"/>
    </source>
</evidence>